<reference evidence="4 5" key="1">
    <citation type="submission" date="2020-08" db="EMBL/GenBank/DDBJ databases">
        <authorList>
            <person name="Liu C."/>
            <person name="Sun Q."/>
        </authorList>
    </citation>
    <scope>NUCLEOTIDE SEQUENCE [LARGE SCALE GENOMIC DNA]</scope>
    <source>
        <strain evidence="4 5">NSJ-4</strain>
    </source>
</reference>
<gene>
    <name evidence="4" type="ORF">H9Q76_07240</name>
</gene>
<dbReference type="Pfam" id="PF20597">
    <property type="entry name" value="pAdhesive_15"/>
    <property type="match status" value="1"/>
</dbReference>
<evidence type="ECO:0000256" key="2">
    <source>
        <dbReference type="SAM" id="Phobius"/>
    </source>
</evidence>
<feature type="region of interest" description="Disordered" evidence="1">
    <location>
        <begin position="393"/>
        <end position="449"/>
    </location>
</feature>
<dbReference type="AlphaFoldDB" id="A0A7G9FJ25"/>
<dbReference type="Proteomes" id="UP000515819">
    <property type="component" value="Chromosome"/>
</dbReference>
<organism evidence="4 5">
    <name type="scientific">Wujia chipingensis</name>
    <dbReference type="NCBI Taxonomy" id="2763670"/>
    <lineage>
        <taxon>Bacteria</taxon>
        <taxon>Bacillati</taxon>
        <taxon>Bacillota</taxon>
        <taxon>Clostridia</taxon>
        <taxon>Lachnospirales</taxon>
        <taxon>Lachnospiraceae</taxon>
        <taxon>Wujia</taxon>
    </lineage>
</organism>
<sequence length="526" mass="56367">MRKKTTRRIRQSIVAGVVGVACIFGCENLEVAFAETATVTDATAEDATAGENGDDTDIESAETMFVGDTGVQADATGTDATEMEAYDEISGVSVLNANTQKTQVSNKKYEDEYHIDYILSHYSYFVQNDLEGDYVADTVGAIMVGNKLNLKNTVGKVKAAASYARYLIDLADYHAGSWNDTTGIDTNFYYTESHMSYKDWLTNRMVKVADDYINMDEAFGVIKQESQALEKAGQAGYMEQGDLIIDFADSKTITVSGTDFSNAKRVILKNVTAEDIFSNAYTISISGDGDYALDTGKIEIGGTPLNNNYFFNLAKNRPEGAQGGQYYSGGFGLVWNFPDAKNITASFLTGHIIAPSGNVSLIGGNHEGQVIAQNVNASSESHFYPYNVATTETTTTEATTTETTTTETTTTETTTTESTTTEITTTESTTTESTTTEVTTTESTTTENGTTTEIATTTETATTRATLVVNPKASSTSTQVQTPVVVASDDTVKTGDSMALGIVITLLVASGGGLLLFTALHEHKKK</sequence>
<proteinExistence type="predicted"/>
<accession>A0A7G9FJ25</accession>
<dbReference type="PROSITE" id="PS51257">
    <property type="entry name" value="PROKAR_LIPOPROTEIN"/>
    <property type="match status" value="1"/>
</dbReference>
<evidence type="ECO:0000256" key="1">
    <source>
        <dbReference type="SAM" id="MobiDB-lite"/>
    </source>
</evidence>
<keyword evidence="5" id="KW-1185">Reference proteome</keyword>
<dbReference type="EMBL" id="CP060632">
    <property type="protein sequence ID" value="QNL98556.1"/>
    <property type="molecule type" value="Genomic_DNA"/>
</dbReference>
<dbReference type="KEGG" id="wcp:H9Q76_07240"/>
<evidence type="ECO:0000259" key="3">
    <source>
        <dbReference type="Pfam" id="PF20597"/>
    </source>
</evidence>
<feature type="transmembrane region" description="Helical" evidence="2">
    <location>
        <begin position="498"/>
        <end position="520"/>
    </location>
</feature>
<dbReference type="RefSeq" id="WP_249320879.1">
    <property type="nucleotide sequence ID" value="NZ_CP060632.1"/>
</dbReference>
<protein>
    <submittedName>
        <fullName evidence="4">Choice-of-anchor A family protein</fullName>
    </submittedName>
</protein>
<dbReference type="InterPro" id="IPR026588">
    <property type="entry name" value="Choice_anch_A"/>
</dbReference>
<keyword evidence="2" id="KW-0812">Transmembrane</keyword>
<feature type="domain" description="Choice-of-anchor A" evidence="3">
    <location>
        <begin position="118"/>
        <end position="383"/>
    </location>
</feature>
<name>A0A7G9FJ25_9FIRM</name>
<evidence type="ECO:0000313" key="4">
    <source>
        <dbReference type="EMBL" id="QNL98556.1"/>
    </source>
</evidence>
<evidence type="ECO:0000313" key="5">
    <source>
        <dbReference type="Proteomes" id="UP000515819"/>
    </source>
</evidence>
<dbReference type="NCBIfam" id="TIGR04215">
    <property type="entry name" value="choice_anch_A"/>
    <property type="match status" value="1"/>
</dbReference>
<keyword evidence="2" id="KW-1133">Transmembrane helix</keyword>
<keyword evidence="2" id="KW-0472">Membrane</keyword>